<keyword evidence="8" id="KW-0653">Protein transport</keyword>
<dbReference type="GO" id="GO:0005886">
    <property type="term" value="C:plasma membrane"/>
    <property type="evidence" value="ECO:0007669"/>
    <property type="project" value="UniProtKB-SubCell"/>
</dbReference>
<evidence type="ECO:0000256" key="10">
    <source>
        <dbReference type="ARBA" id="ARBA00023225"/>
    </source>
</evidence>
<keyword evidence="12" id="KW-0969">Cilium</keyword>
<evidence type="ECO:0000256" key="1">
    <source>
        <dbReference type="ARBA" id="ARBA00004413"/>
    </source>
</evidence>
<dbReference type="GO" id="GO:0071973">
    <property type="term" value="P:bacterial-type flagellum-dependent cell motility"/>
    <property type="evidence" value="ECO:0007669"/>
    <property type="project" value="InterPro"/>
</dbReference>
<evidence type="ECO:0000313" key="13">
    <source>
        <dbReference type="Proteomes" id="UP000284219"/>
    </source>
</evidence>
<organism evidence="12 13">
    <name type="scientific">Ammoniphilus oxalaticus</name>
    <dbReference type="NCBI Taxonomy" id="66863"/>
    <lineage>
        <taxon>Bacteria</taxon>
        <taxon>Bacillati</taxon>
        <taxon>Bacillota</taxon>
        <taxon>Bacilli</taxon>
        <taxon>Bacillales</taxon>
        <taxon>Paenibacillaceae</taxon>
        <taxon>Aneurinibacillus group</taxon>
        <taxon>Ammoniphilus</taxon>
    </lineage>
</organism>
<evidence type="ECO:0000256" key="5">
    <source>
        <dbReference type="ARBA" id="ARBA00022475"/>
    </source>
</evidence>
<evidence type="ECO:0000256" key="3">
    <source>
        <dbReference type="ARBA" id="ARBA00020392"/>
    </source>
</evidence>
<keyword evidence="6" id="KW-0145">Chemotaxis</keyword>
<keyword evidence="12" id="KW-0966">Cell projection</keyword>
<comment type="caution">
    <text evidence="12">The sequence shown here is derived from an EMBL/GenBank/DDBJ whole genome shotgun (WGS) entry which is preliminary data.</text>
</comment>
<dbReference type="InterPro" id="IPR053716">
    <property type="entry name" value="Flag_assembly_chemotaxis_eff"/>
</dbReference>
<protein>
    <recommendedName>
        <fullName evidence="3">Flagellar FliJ protein</fullName>
    </recommendedName>
</protein>
<keyword evidence="10" id="KW-1006">Bacterial flagellum protein export</keyword>
<dbReference type="Pfam" id="PF02050">
    <property type="entry name" value="FliJ"/>
    <property type="match status" value="1"/>
</dbReference>
<name>A0A419SJJ0_9BACL</name>
<dbReference type="EMBL" id="MCHY01000008">
    <property type="protein sequence ID" value="RKD24201.1"/>
    <property type="molecule type" value="Genomic_DNA"/>
</dbReference>
<dbReference type="RefSeq" id="WP_120189465.1">
    <property type="nucleotide sequence ID" value="NZ_MCHY01000008.1"/>
</dbReference>
<evidence type="ECO:0000256" key="4">
    <source>
        <dbReference type="ARBA" id="ARBA00022448"/>
    </source>
</evidence>
<evidence type="ECO:0000313" key="12">
    <source>
        <dbReference type="EMBL" id="RKD24201.1"/>
    </source>
</evidence>
<keyword evidence="11" id="KW-0175">Coiled coil</keyword>
<dbReference type="Gene3D" id="1.10.287.1700">
    <property type="match status" value="1"/>
</dbReference>
<dbReference type="GO" id="GO:0006935">
    <property type="term" value="P:chemotaxis"/>
    <property type="evidence" value="ECO:0007669"/>
    <property type="project" value="UniProtKB-KW"/>
</dbReference>
<dbReference type="AlphaFoldDB" id="A0A419SJJ0"/>
<dbReference type="NCBIfam" id="TIGR02473">
    <property type="entry name" value="flagell_FliJ"/>
    <property type="match status" value="1"/>
</dbReference>
<comment type="subcellular location">
    <subcellularLocation>
        <location evidence="1">Cell membrane</location>
        <topology evidence="1">Peripheral membrane protein</topology>
        <orientation evidence="1">Cytoplasmic side</orientation>
    </subcellularLocation>
</comment>
<dbReference type="Proteomes" id="UP000284219">
    <property type="component" value="Unassembled WGS sequence"/>
</dbReference>
<evidence type="ECO:0000256" key="2">
    <source>
        <dbReference type="ARBA" id="ARBA00010004"/>
    </source>
</evidence>
<evidence type="ECO:0000256" key="11">
    <source>
        <dbReference type="SAM" id="Coils"/>
    </source>
</evidence>
<keyword evidence="13" id="KW-1185">Reference proteome</keyword>
<dbReference type="GO" id="GO:0044781">
    <property type="term" value="P:bacterial-type flagellum organization"/>
    <property type="evidence" value="ECO:0007669"/>
    <property type="project" value="UniProtKB-KW"/>
</dbReference>
<proteinExistence type="inferred from homology"/>
<reference evidence="12 13" key="1">
    <citation type="submission" date="2016-08" db="EMBL/GenBank/DDBJ databases">
        <title>Novel Firmicute Genomes.</title>
        <authorList>
            <person name="Poppleton D.I."/>
            <person name="Gribaldo S."/>
        </authorList>
    </citation>
    <scope>NUCLEOTIDE SEQUENCE [LARGE SCALE GENOMIC DNA]</scope>
    <source>
        <strain evidence="12 13">RAOx-1</strain>
    </source>
</reference>
<keyword evidence="4" id="KW-0813">Transport</keyword>
<evidence type="ECO:0000256" key="9">
    <source>
        <dbReference type="ARBA" id="ARBA00023136"/>
    </source>
</evidence>
<keyword evidence="7" id="KW-1005">Bacterial flagellum biogenesis</keyword>
<keyword evidence="9" id="KW-0472">Membrane</keyword>
<accession>A0A419SJJ0</accession>
<dbReference type="GO" id="GO:0009288">
    <property type="term" value="C:bacterial-type flagellum"/>
    <property type="evidence" value="ECO:0007669"/>
    <property type="project" value="InterPro"/>
</dbReference>
<evidence type="ECO:0000256" key="6">
    <source>
        <dbReference type="ARBA" id="ARBA00022500"/>
    </source>
</evidence>
<evidence type="ECO:0000256" key="8">
    <source>
        <dbReference type="ARBA" id="ARBA00022927"/>
    </source>
</evidence>
<dbReference type="InterPro" id="IPR012823">
    <property type="entry name" value="Flagell_FliJ"/>
</dbReference>
<dbReference type="GO" id="GO:0015031">
    <property type="term" value="P:protein transport"/>
    <property type="evidence" value="ECO:0007669"/>
    <property type="project" value="UniProtKB-KW"/>
</dbReference>
<keyword evidence="12" id="KW-0282">Flagellum</keyword>
<feature type="coiled-coil region" evidence="11">
    <location>
        <begin position="32"/>
        <end position="134"/>
    </location>
</feature>
<comment type="similarity">
    <text evidence="2">Belongs to the FliJ family.</text>
</comment>
<gene>
    <name evidence="12" type="ORF">BEP19_07285</name>
</gene>
<evidence type="ECO:0000256" key="7">
    <source>
        <dbReference type="ARBA" id="ARBA00022795"/>
    </source>
</evidence>
<keyword evidence="5" id="KW-1003">Cell membrane</keyword>
<sequence>MTFIFPLQKVLDVKEKEKQQAQQELGFSLKKQLDIEENMNALAQRRASLESRMLQVNQGFRACELLDQQRYLTFLDEKMDRLQNNLRQTVKEVEIKQTVLSEKSVDEKVWQNWKQELRERHQQAVRKQEQDELDEIATIRFFREQRVW</sequence>
<dbReference type="OrthoDB" id="2678901at2"/>